<dbReference type="PANTHER" id="PTHR35908">
    <property type="entry name" value="HYPOTHETICAL FUSION PROTEIN"/>
    <property type="match status" value="1"/>
</dbReference>
<dbReference type="EMBL" id="JACCFS010000001">
    <property type="protein sequence ID" value="NYJ38072.1"/>
    <property type="molecule type" value="Genomic_DNA"/>
</dbReference>
<gene>
    <name evidence="2" type="ORF">HNR10_005953</name>
</gene>
<dbReference type="InterPro" id="IPR029068">
    <property type="entry name" value="Glyas_Bleomycin-R_OHBP_Dase"/>
</dbReference>
<dbReference type="PANTHER" id="PTHR35908:SF1">
    <property type="entry name" value="CONSERVED PROTEIN"/>
    <property type="match status" value="1"/>
</dbReference>
<dbReference type="SUPFAM" id="SSF54593">
    <property type="entry name" value="Glyoxalase/Bleomycin resistance protein/Dihydroxybiphenyl dioxygenase"/>
    <property type="match status" value="1"/>
</dbReference>
<dbReference type="Pfam" id="PF18029">
    <property type="entry name" value="Glyoxalase_6"/>
    <property type="match status" value="1"/>
</dbReference>
<organism evidence="2 3">
    <name type="scientific">Nocardiopsis aegyptia</name>
    <dbReference type="NCBI Taxonomy" id="220378"/>
    <lineage>
        <taxon>Bacteria</taxon>
        <taxon>Bacillati</taxon>
        <taxon>Actinomycetota</taxon>
        <taxon>Actinomycetes</taxon>
        <taxon>Streptosporangiales</taxon>
        <taxon>Nocardiopsidaceae</taxon>
        <taxon>Nocardiopsis</taxon>
    </lineage>
</organism>
<reference evidence="2 3" key="1">
    <citation type="submission" date="2020-07" db="EMBL/GenBank/DDBJ databases">
        <title>Sequencing the genomes of 1000 actinobacteria strains.</title>
        <authorList>
            <person name="Klenk H.-P."/>
        </authorList>
    </citation>
    <scope>NUCLEOTIDE SEQUENCE [LARGE SCALE GENOMIC DNA]</scope>
    <source>
        <strain evidence="2 3">DSM 44442</strain>
    </source>
</reference>
<dbReference type="CDD" id="cd06587">
    <property type="entry name" value="VOC"/>
    <property type="match status" value="1"/>
</dbReference>
<dbReference type="Gene3D" id="3.10.180.10">
    <property type="entry name" value="2,3-Dihydroxybiphenyl 1,2-Dioxygenase, domain 1"/>
    <property type="match status" value="1"/>
</dbReference>
<evidence type="ECO:0000313" key="3">
    <source>
        <dbReference type="Proteomes" id="UP000572051"/>
    </source>
</evidence>
<dbReference type="InterPro" id="IPR041581">
    <property type="entry name" value="Glyoxalase_6"/>
</dbReference>
<dbReference type="RefSeq" id="WP_179829270.1">
    <property type="nucleotide sequence ID" value="NZ_JACCFS010000001.1"/>
</dbReference>
<evidence type="ECO:0000259" key="1">
    <source>
        <dbReference type="Pfam" id="PF18029"/>
    </source>
</evidence>
<comment type="caution">
    <text evidence="2">The sequence shown here is derived from an EMBL/GenBank/DDBJ whole genome shotgun (WGS) entry which is preliminary data.</text>
</comment>
<evidence type="ECO:0000313" key="2">
    <source>
        <dbReference type="EMBL" id="NYJ38072.1"/>
    </source>
</evidence>
<dbReference type="AlphaFoldDB" id="A0A7Z0JDI6"/>
<proteinExistence type="predicted"/>
<sequence>MHLHAITIDCADAYTLATFWSRALGHPLDPDDKPGDPEALIRLPQGPPLLFIGVPEPKTAKNRLHLDLCADPGTTRDAEVTRLQQLGATLVEDRRNPDGTGWAVLHDPEGHEFCVVRADHER</sequence>
<dbReference type="Proteomes" id="UP000572051">
    <property type="component" value="Unassembled WGS sequence"/>
</dbReference>
<name>A0A7Z0JDI6_9ACTN</name>
<keyword evidence="2" id="KW-0456">Lyase</keyword>
<keyword evidence="3" id="KW-1185">Reference proteome</keyword>
<accession>A0A7Z0JDI6</accession>
<dbReference type="GO" id="GO:0016829">
    <property type="term" value="F:lyase activity"/>
    <property type="evidence" value="ECO:0007669"/>
    <property type="project" value="UniProtKB-KW"/>
</dbReference>
<feature type="domain" description="Glyoxalase-like" evidence="1">
    <location>
        <begin position="6"/>
        <end position="116"/>
    </location>
</feature>
<protein>
    <submittedName>
        <fullName evidence="2">Putative enzyme related to lactoylglutathione lyase</fullName>
    </submittedName>
</protein>